<dbReference type="InterPro" id="IPR001509">
    <property type="entry name" value="Epimerase_deHydtase"/>
</dbReference>
<dbReference type="PANTHER" id="PTHR12126:SF11">
    <property type="entry name" value="NADH DEHYDROGENASE [UBIQUINONE] 1 ALPHA SUBCOMPLEX SUBUNIT 9, MITOCHONDRIAL"/>
    <property type="match status" value="1"/>
</dbReference>
<evidence type="ECO:0000313" key="2">
    <source>
        <dbReference type="EMBL" id="TCV91299.1"/>
    </source>
</evidence>
<dbReference type="Proteomes" id="UP000295645">
    <property type="component" value="Unassembled WGS sequence"/>
</dbReference>
<protein>
    <submittedName>
        <fullName evidence="2">Nucleoside-diphosphate-sugar epimerase</fullName>
    </submittedName>
</protein>
<dbReference type="EMBL" id="SMCS01000012">
    <property type="protein sequence ID" value="TCV91299.1"/>
    <property type="molecule type" value="Genomic_DNA"/>
</dbReference>
<dbReference type="InterPro" id="IPR051207">
    <property type="entry name" value="ComplexI_NDUFA9_subunit"/>
</dbReference>
<name>A0A4V2W3B4_9GAMM</name>
<evidence type="ECO:0000313" key="3">
    <source>
        <dbReference type="Proteomes" id="UP000295645"/>
    </source>
</evidence>
<gene>
    <name evidence="2" type="ORF">EC912_11245</name>
</gene>
<dbReference type="SUPFAM" id="SSF51735">
    <property type="entry name" value="NAD(P)-binding Rossmann-fold domains"/>
    <property type="match status" value="1"/>
</dbReference>
<dbReference type="InterPro" id="IPR036291">
    <property type="entry name" value="NAD(P)-bd_dom_sf"/>
</dbReference>
<reference evidence="2 3" key="1">
    <citation type="submission" date="2019-03" db="EMBL/GenBank/DDBJ databases">
        <title>Above-ground endophytic microbial communities from plants in different locations in the United States.</title>
        <authorList>
            <person name="Frank C."/>
        </authorList>
    </citation>
    <scope>NUCLEOTIDE SEQUENCE [LARGE SCALE GENOMIC DNA]</scope>
    <source>
        <strain evidence="2 3">LP_13_YM</strain>
    </source>
</reference>
<organism evidence="2 3">
    <name type="scientific">Luteibacter rhizovicinus</name>
    <dbReference type="NCBI Taxonomy" id="242606"/>
    <lineage>
        <taxon>Bacteria</taxon>
        <taxon>Pseudomonadati</taxon>
        <taxon>Pseudomonadota</taxon>
        <taxon>Gammaproteobacteria</taxon>
        <taxon>Lysobacterales</taxon>
        <taxon>Rhodanobacteraceae</taxon>
        <taxon>Luteibacter</taxon>
    </lineage>
</organism>
<dbReference type="AlphaFoldDB" id="A0A4V2W3B4"/>
<keyword evidence="3" id="KW-1185">Reference proteome</keyword>
<accession>A0A4V2W3B4</accession>
<feature type="domain" description="NAD-dependent epimerase/dehydratase" evidence="1">
    <location>
        <begin position="111"/>
        <end position="196"/>
    </location>
</feature>
<evidence type="ECO:0000259" key="1">
    <source>
        <dbReference type="Pfam" id="PF01370"/>
    </source>
</evidence>
<dbReference type="PANTHER" id="PTHR12126">
    <property type="entry name" value="NADH-UBIQUINONE OXIDOREDUCTASE 39 KDA SUBUNIT-RELATED"/>
    <property type="match status" value="1"/>
</dbReference>
<dbReference type="RefSeq" id="WP_132147479.1">
    <property type="nucleotide sequence ID" value="NZ_SMCS01000012.1"/>
</dbReference>
<sequence length="285" mass="30407">MTVFVIGASSQIGHFFLPRIVATGRDVVALSRQPHLSTPSVRWLAGALPHMPDVGEVEAIVSFGPLDGLATWLADASLAGTPHVVATGSMSAETKKASAMAAERELSERLRASEVLLAESCDRRGMPWTVFRPTLIYGAGMDKSLTALAHRACATHVFPLLAGRGLRQPVHADDIAAAVVAAVERDGARRRIFQIGGSERLTSGDMFRRVRRSLSATTLPLPVPRTVLQLAARLLPGIRGAIDRLDNDLIADNADLIDVLGVVPRPFAPSSATWRLPDPAPRATA</sequence>
<proteinExistence type="predicted"/>
<dbReference type="GO" id="GO:0044877">
    <property type="term" value="F:protein-containing complex binding"/>
    <property type="evidence" value="ECO:0007669"/>
    <property type="project" value="TreeGrafter"/>
</dbReference>
<comment type="caution">
    <text evidence="2">The sequence shown here is derived from an EMBL/GenBank/DDBJ whole genome shotgun (WGS) entry which is preliminary data.</text>
</comment>
<dbReference type="OrthoDB" id="5565437at2"/>
<dbReference type="Pfam" id="PF01370">
    <property type="entry name" value="Epimerase"/>
    <property type="match status" value="1"/>
</dbReference>
<dbReference type="Gene3D" id="3.40.50.720">
    <property type="entry name" value="NAD(P)-binding Rossmann-like Domain"/>
    <property type="match status" value="1"/>
</dbReference>